<dbReference type="RefSeq" id="WP_065247287.1">
    <property type="nucleotide sequence ID" value="NZ_CP012117.1"/>
</dbReference>
<keyword evidence="2 8" id="KW-0436">Ligase</keyword>
<comment type="similarity">
    <text evidence="8 10">Belongs to the adenylosuccinate synthetase family.</text>
</comment>
<dbReference type="HAMAP" id="MF_00011">
    <property type="entry name" value="Adenylosucc_synth"/>
    <property type="match status" value="1"/>
</dbReference>
<keyword evidence="4 8" id="KW-0547">Nucleotide-binding</keyword>
<dbReference type="GO" id="GO:0000287">
    <property type="term" value="F:magnesium ion binding"/>
    <property type="evidence" value="ECO:0007669"/>
    <property type="project" value="UniProtKB-UniRule"/>
</dbReference>
<feature type="binding site" evidence="8">
    <location>
        <begin position="330"/>
        <end position="332"/>
    </location>
    <ligand>
        <name>GTP</name>
        <dbReference type="ChEBI" id="CHEBI:37565"/>
    </ligand>
</feature>
<comment type="subcellular location">
    <subcellularLocation>
        <location evidence="8">Cytoplasm</location>
    </subcellularLocation>
</comment>
<dbReference type="KEGG" id="dva:DAD186_04020"/>
<dbReference type="NCBIfam" id="NF002223">
    <property type="entry name" value="PRK01117.1"/>
    <property type="match status" value="1"/>
</dbReference>
<accession>A0A1B0ZG79</accession>
<feature type="active site" evidence="9">
    <location>
        <position position="139"/>
    </location>
</feature>
<dbReference type="InterPro" id="IPR042110">
    <property type="entry name" value="Adenylosuccinate_synth_dom2"/>
</dbReference>
<dbReference type="EMBL" id="CP012117">
    <property type="protein sequence ID" value="ANP26959.1"/>
    <property type="molecule type" value="Genomic_DNA"/>
</dbReference>
<dbReference type="Gene3D" id="3.90.170.10">
    <property type="entry name" value="Adenylosuccinate Synthetase, subunit A, domain 3"/>
    <property type="match status" value="1"/>
</dbReference>
<evidence type="ECO:0000256" key="1">
    <source>
        <dbReference type="ARBA" id="ARBA00011738"/>
    </source>
</evidence>
<evidence type="ECO:0000256" key="8">
    <source>
        <dbReference type="HAMAP-Rule" id="MF_00011"/>
    </source>
</evidence>
<gene>
    <name evidence="8" type="primary">purA</name>
    <name evidence="11" type="ORF">DAD186_04020</name>
</gene>
<comment type="cofactor">
    <cofactor evidence="8">
        <name>Mg(2+)</name>
        <dbReference type="ChEBI" id="CHEBI:18420"/>
    </cofactor>
    <text evidence="8">Binds 1 Mg(2+) ion per subunit.</text>
</comment>
<dbReference type="PROSITE" id="PS01266">
    <property type="entry name" value="ADENYLOSUCCIN_SYN_1"/>
    <property type="match status" value="1"/>
</dbReference>
<dbReference type="Gene3D" id="1.10.300.10">
    <property type="entry name" value="Adenylosuccinate Synthetase, subunit A, domain 2"/>
    <property type="match status" value="1"/>
</dbReference>
<feature type="binding site" evidence="8">
    <location>
        <begin position="12"/>
        <end position="18"/>
    </location>
    <ligand>
        <name>GTP</name>
        <dbReference type="ChEBI" id="CHEBI:37565"/>
    </ligand>
</feature>
<comment type="function">
    <text evidence="8">Plays an important role in the de novo pathway of purine nucleotide biosynthesis. Catalyzes the first committed step in the biosynthesis of AMP from IMP.</text>
</comment>
<keyword evidence="7 8" id="KW-0342">GTP-binding</keyword>
<evidence type="ECO:0000256" key="10">
    <source>
        <dbReference type="RuleBase" id="RU000520"/>
    </source>
</evidence>
<evidence type="ECO:0000256" key="6">
    <source>
        <dbReference type="ARBA" id="ARBA00022842"/>
    </source>
</evidence>
<feature type="binding site" evidence="8">
    <location>
        <begin position="412"/>
        <end position="414"/>
    </location>
    <ligand>
        <name>GTP</name>
        <dbReference type="ChEBI" id="CHEBI:37565"/>
    </ligand>
</feature>
<feature type="binding site" description="in other chain" evidence="8">
    <location>
        <position position="238"/>
    </location>
    <ligand>
        <name>IMP</name>
        <dbReference type="ChEBI" id="CHEBI:58053"/>
        <note>ligand shared between dimeric partners</note>
    </ligand>
</feature>
<keyword evidence="3 8" id="KW-0479">Metal-binding</keyword>
<feature type="active site" description="Proton acceptor" evidence="8">
    <location>
        <position position="13"/>
    </location>
</feature>
<dbReference type="FunFam" id="3.90.170.10:FF:000001">
    <property type="entry name" value="Adenylosuccinate synthetase"/>
    <property type="match status" value="1"/>
</dbReference>
<keyword evidence="6 8" id="KW-0460">Magnesium</keyword>
<feature type="binding site" evidence="8">
    <location>
        <position position="304"/>
    </location>
    <ligand>
        <name>GTP</name>
        <dbReference type="ChEBI" id="CHEBI:37565"/>
    </ligand>
</feature>
<dbReference type="SUPFAM" id="SSF52540">
    <property type="entry name" value="P-loop containing nucleoside triphosphate hydrolases"/>
    <property type="match status" value="1"/>
</dbReference>
<feature type="binding site" description="in other chain" evidence="8">
    <location>
        <begin position="13"/>
        <end position="16"/>
    </location>
    <ligand>
        <name>IMP</name>
        <dbReference type="ChEBI" id="CHEBI:58053"/>
        <note>ligand shared between dimeric partners</note>
    </ligand>
</feature>
<dbReference type="EC" id="6.3.4.4" evidence="8 10"/>
<comment type="subunit">
    <text evidence="1 8">Homodimer.</text>
</comment>
<dbReference type="SMART" id="SM00788">
    <property type="entry name" value="Adenylsucc_synt"/>
    <property type="match status" value="1"/>
</dbReference>
<feature type="binding site" evidence="8">
    <location>
        <position position="13"/>
    </location>
    <ligand>
        <name>Mg(2+)</name>
        <dbReference type="ChEBI" id="CHEBI:18420"/>
    </ligand>
</feature>
<dbReference type="GO" id="GO:0044208">
    <property type="term" value="P:'de novo' AMP biosynthetic process"/>
    <property type="evidence" value="ECO:0007669"/>
    <property type="project" value="UniProtKB-UniRule"/>
</dbReference>
<dbReference type="InterPro" id="IPR033128">
    <property type="entry name" value="Adenylosuccin_syn_Lys_AS"/>
</dbReference>
<evidence type="ECO:0000256" key="5">
    <source>
        <dbReference type="ARBA" id="ARBA00022755"/>
    </source>
</evidence>
<dbReference type="InterPro" id="IPR042111">
    <property type="entry name" value="Adenylosuccinate_synth_dom3"/>
</dbReference>
<evidence type="ECO:0000256" key="9">
    <source>
        <dbReference type="PROSITE-ProRule" id="PRU10134"/>
    </source>
</evidence>
<keyword evidence="5 8" id="KW-0658">Purine biosynthesis</keyword>
<dbReference type="FunFam" id="1.10.300.10:FF:000001">
    <property type="entry name" value="Adenylosuccinate synthetase"/>
    <property type="match status" value="1"/>
</dbReference>
<dbReference type="GO" id="GO:0005737">
    <property type="term" value="C:cytoplasm"/>
    <property type="evidence" value="ECO:0007669"/>
    <property type="project" value="UniProtKB-SubCell"/>
</dbReference>
<dbReference type="PANTHER" id="PTHR11846:SF0">
    <property type="entry name" value="ADENYLOSUCCINATE SYNTHETASE"/>
    <property type="match status" value="1"/>
</dbReference>
<comment type="catalytic activity">
    <reaction evidence="8 10">
        <text>IMP + L-aspartate + GTP = N(6)-(1,2-dicarboxyethyl)-AMP + GDP + phosphate + 2 H(+)</text>
        <dbReference type="Rhea" id="RHEA:15753"/>
        <dbReference type="ChEBI" id="CHEBI:15378"/>
        <dbReference type="ChEBI" id="CHEBI:29991"/>
        <dbReference type="ChEBI" id="CHEBI:37565"/>
        <dbReference type="ChEBI" id="CHEBI:43474"/>
        <dbReference type="ChEBI" id="CHEBI:57567"/>
        <dbReference type="ChEBI" id="CHEBI:58053"/>
        <dbReference type="ChEBI" id="CHEBI:58189"/>
        <dbReference type="EC" id="6.3.4.4"/>
    </reaction>
</comment>
<evidence type="ECO:0000256" key="7">
    <source>
        <dbReference type="ARBA" id="ARBA00023134"/>
    </source>
</evidence>
<name>A0A1B0ZG79_9MICO</name>
<reference evidence="11 12" key="1">
    <citation type="submission" date="2015-06" db="EMBL/GenBank/DDBJ databases">
        <title>Investigation of pathophysiology for high-risk pregnancy and development of treatment modality based on it.</title>
        <authorList>
            <person name="Kim B.-C."/>
            <person name="Lim S."/>
        </authorList>
    </citation>
    <scope>NUCLEOTIDE SEQUENCE [LARGE SCALE GENOMIC DNA]</scope>
    <source>
        <strain evidence="11 12">AD1-86</strain>
    </source>
</reference>
<dbReference type="InterPro" id="IPR027417">
    <property type="entry name" value="P-loop_NTPase"/>
</dbReference>
<dbReference type="GO" id="GO:0005525">
    <property type="term" value="F:GTP binding"/>
    <property type="evidence" value="ECO:0007669"/>
    <property type="project" value="UniProtKB-UniRule"/>
</dbReference>
<feature type="binding site" description="in other chain" evidence="8">
    <location>
        <position position="223"/>
    </location>
    <ligand>
        <name>IMP</name>
        <dbReference type="ChEBI" id="CHEBI:58053"/>
        <note>ligand shared between dimeric partners</note>
    </ligand>
</feature>
<dbReference type="CDD" id="cd03108">
    <property type="entry name" value="AdSS"/>
    <property type="match status" value="1"/>
</dbReference>
<evidence type="ECO:0000256" key="2">
    <source>
        <dbReference type="ARBA" id="ARBA00022598"/>
    </source>
</evidence>
<protein>
    <recommendedName>
        <fullName evidence="8 10">Adenylosuccinate synthetase</fullName>
        <shortName evidence="8">AMPSase</shortName>
        <shortName evidence="8">AdSS</shortName>
        <ecNumber evidence="8 10">6.3.4.4</ecNumber>
    </recommendedName>
    <alternativeName>
        <fullName evidence="8">IMP--aspartate ligase</fullName>
    </alternativeName>
</protein>
<dbReference type="InterPro" id="IPR042109">
    <property type="entry name" value="Adenylosuccinate_synth_dom1"/>
</dbReference>
<sequence length="443" mass="48247">MPAIVIVGAQWGDEGKGKATDLLGDRVDYVVKPNGGNNAGHTVVVHGEKFELKLLPAGILSPNATPVIGNGVVVNLDALFEEIDALESRGVDTSHLRISANAHIVAPFHQTMDRVTERFLGKRAIGTTGRGIGPAYMDKVGRLGIRVQDLFDESILRQKVEGSLRQKNGVLVKLYNRRAVEVEEIVAGLLRYAERIRPMVVDTTEMLNSALDRGELVLMEGGQATYLDVDHGTYPFVTSSNPTAGGACTGSGIGPTRIDRAIGIVKAYTTRVGAGPFPTELFDKWGEYLQQKGHEVGVNTGRPRRCGWYDALMIRHAVRINGFTDLVLTKLDILTGLDEVPICTAYEIDGEIHRDMPMTQTEFHHAKPVYETMPGWSEDISKARTFEQLPIEAQNYVRRLEELAGCRISAIGVGPDRDDTIAVHSLIPGEARLAGEESDGACA</sequence>
<dbReference type="InterPro" id="IPR018220">
    <property type="entry name" value="Adenylosuccin_syn_GTP-bd"/>
</dbReference>
<feature type="binding site" description="in other chain" evidence="8">
    <location>
        <position position="302"/>
    </location>
    <ligand>
        <name>IMP</name>
        <dbReference type="ChEBI" id="CHEBI:58053"/>
        <note>ligand shared between dimeric partners</note>
    </ligand>
</feature>
<feature type="binding site" evidence="8">
    <location>
        <position position="142"/>
    </location>
    <ligand>
        <name>IMP</name>
        <dbReference type="ChEBI" id="CHEBI:58053"/>
        <note>ligand shared between dimeric partners</note>
    </ligand>
</feature>
<feature type="binding site" evidence="8">
    <location>
        <begin position="40"/>
        <end position="42"/>
    </location>
    <ligand>
        <name>GTP</name>
        <dbReference type="ChEBI" id="CHEBI:37565"/>
    </ligand>
</feature>
<feature type="binding site" description="in other chain" evidence="8">
    <location>
        <begin position="38"/>
        <end position="41"/>
    </location>
    <ligand>
        <name>IMP</name>
        <dbReference type="ChEBI" id="CHEBI:58053"/>
        <note>ligand shared between dimeric partners</note>
    </ligand>
</feature>
<dbReference type="PROSITE" id="PS00513">
    <property type="entry name" value="ADENYLOSUCCIN_SYN_2"/>
    <property type="match status" value="1"/>
</dbReference>
<feature type="binding site" evidence="8">
    <location>
        <position position="40"/>
    </location>
    <ligand>
        <name>Mg(2+)</name>
        <dbReference type="ChEBI" id="CHEBI:18420"/>
    </ligand>
</feature>
<dbReference type="PANTHER" id="PTHR11846">
    <property type="entry name" value="ADENYLOSUCCINATE SYNTHETASE"/>
    <property type="match status" value="1"/>
</dbReference>
<dbReference type="GO" id="GO:0004019">
    <property type="term" value="F:adenylosuccinate synthase activity"/>
    <property type="evidence" value="ECO:0007669"/>
    <property type="project" value="UniProtKB-UniRule"/>
</dbReference>
<comment type="pathway">
    <text evidence="8 10">Purine metabolism; AMP biosynthesis via de novo pathway; AMP from IMP: step 1/2.</text>
</comment>
<dbReference type="UniPathway" id="UPA00075">
    <property type="reaction ID" value="UER00335"/>
</dbReference>
<organism evidence="11 12">
    <name type="scientific">Dermabacter vaginalis</name>
    <dbReference type="NCBI Taxonomy" id="1630135"/>
    <lineage>
        <taxon>Bacteria</taxon>
        <taxon>Bacillati</taxon>
        <taxon>Actinomycetota</taxon>
        <taxon>Actinomycetes</taxon>
        <taxon>Micrococcales</taxon>
        <taxon>Dermabacteraceae</taxon>
        <taxon>Dermabacter</taxon>
    </lineage>
</organism>
<evidence type="ECO:0000256" key="4">
    <source>
        <dbReference type="ARBA" id="ARBA00022741"/>
    </source>
</evidence>
<dbReference type="InterPro" id="IPR001114">
    <property type="entry name" value="Adenylosuccinate_synthetase"/>
</dbReference>
<dbReference type="Proteomes" id="UP000092596">
    <property type="component" value="Chromosome"/>
</dbReference>
<proteinExistence type="inferred from homology"/>
<evidence type="ECO:0000313" key="12">
    <source>
        <dbReference type="Proteomes" id="UP000092596"/>
    </source>
</evidence>
<dbReference type="NCBIfam" id="TIGR00184">
    <property type="entry name" value="purA"/>
    <property type="match status" value="1"/>
</dbReference>
<feature type="binding site" description="in other chain" evidence="8">
    <location>
        <position position="128"/>
    </location>
    <ligand>
        <name>IMP</name>
        <dbReference type="ChEBI" id="CHEBI:58053"/>
        <note>ligand shared between dimeric partners</note>
    </ligand>
</feature>
<dbReference type="AlphaFoldDB" id="A0A1B0ZG79"/>
<evidence type="ECO:0000256" key="3">
    <source>
        <dbReference type="ARBA" id="ARBA00022723"/>
    </source>
</evidence>
<feature type="binding site" evidence="8">
    <location>
        <begin position="298"/>
        <end position="304"/>
    </location>
    <ligand>
        <name>substrate</name>
    </ligand>
</feature>
<dbReference type="Pfam" id="PF00709">
    <property type="entry name" value="Adenylsucc_synt"/>
    <property type="match status" value="1"/>
</dbReference>
<evidence type="ECO:0000313" key="11">
    <source>
        <dbReference type="EMBL" id="ANP26959.1"/>
    </source>
</evidence>
<dbReference type="STRING" id="1630135.DAD186_04020"/>
<dbReference type="PATRIC" id="fig|1630135.4.peg.403"/>
<dbReference type="Gene3D" id="3.40.440.10">
    <property type="entry name" value="Adenylosuccinate Synthetase, subunit A, domain 1"/>
    <property type="match status" value="1"/>
</dbReference>
<feature type="active site" description="Proton donor" evidence="8">
    <location>
        <position position="41"/>
    </location>
</feature>
<dbReference type="GO" id="GO:0046040">
    <property type="term" value="P:IMP metabolic process"/>
    <property type="evidence" value="ECO:0007669"/>
    <property type="project" value="TreeGrafter"/>
</dbReference>
<keyword evidence="8" id="KW-0963">Cytoplasm</keyword>